<dbReference type="Proteomes" id="UP000053091">
    <property type="component" value="Unassembled WGS sequence"/>
</dbReference>
<dbReference type="PROSITE" id="PS51819">
    <property type="entry name" value="VOC"/>
    <property type="match status" value="1"/>
</dbReference>
<organism evidence="3">
    <name type="scientific">Lentimicrobium saccharophilum</name>
    <dbReference type="NCBI Taxonomy" id="1678841"/>
    <lineage>
        <taxon>Bacteria</taxon>
        <taxon>Pseudomonadati</taxon>
        <taxon>Bacteroidota</taxon>
        <taxon>Bacteroidia</taxon>
        <taxon>Bacteroidales</taxon>
        <taxon>Lentimicrobiaceae</taxon>
        <taxon>Lentimicrobium</taxon>
    </lineage>
</organism>
<dbReference type="Gene3D" id="3.10.180.10">
    <property type="entry name" value="2,3-Dihydroxybiphenyl 1,2-Dioxygenase, domain 1"/>
    <property type="match status" value="1"/>
</dbReference>
<feature type="signal peptide" evidence="1">
    <location>
        <begin position="1"/>
        <end position="18"/>
    </location>
</feature>
<dbReference type="EMBL" id="DF968183">
    <property type="protein sequence ID" value="GAP44461.1"/>
    <property type="molecule type" value="Genomic_DNA"/>
</dbReference>
<reference evidence="3" key="1">
    <citation type="journal article" date="2015" name="Genome Announc.">
        <title>Draft Genome Sequence of Bacteroidales Strain TBC1, a Novel Isolate from a Methanogenic Wastewater Treatment System.</title>
        <authorList>
            <person name="Tourlousse D.M."/>
            <person name="Matsuura N."/>
            <person name="Sun L."/>
            <person name="Toyonaga M."/>
            <person name="Kuroda K."/>
            <person name="Ohashi A."/>
            <person name="Cruz R."/>
            <person name="Yamaguchi T."/>
            <person name="Sekiguchi Y."/>
        </authorList>
    </citation>
    <scope>NUCLEOTIDE SEQUENCE [LARGE SCALE GENOMIC DNA]</scope>
    <source>
        <strain evidence="3">TBC1</strain>
    </source>
</reference>
<evidence type="ECO:0000313" key="4">
    <source>
        <dbReference type="Proteomes" id="UP000053091"/>
    </source>
</evidence>
<feature type="domain" description="VOC" evidence="2">
    <location>
        <begin position="49"/>
        <end position="166"/>
    </location>
</feature>
<evidence type="ECO:0000256" key="1">
    <source>
        <dbReference type="SAM" id="SignalP"/>
    </source>
</evidence>
<dbReference type="SUPFAM" id="SSF54593">
    <property type="entry name" value="Glyoxalase/Bleomycin resistance protein/Dihydroxybiphenyl dioxygenase"/>
    <property type="match status" value="1"/>
</dbReference>
<sequence>MKNSLAIALLALIFAACKQGSIKNDDMTDQSALNGSNAAINDTTPKVTGIGGIFFFSENVEETKAWYAENLGLEVNEWGSSFEFRNANRPEEINYLQWSPFKQGSSYFEPSKKEFMVNYRVQNIEGLVEKLRQNGVTILDTIETYDYGKFVHIMDADGNKLELWEPVDSVFTAMGLKTTK</sequence>
<dbReference type="STRING" id="1678841.TBC1_12269"/>
<gene>
    <name evidence="3" type="ORF">TBC1_12269</name>
</gene>
<evidence type="ECO:0000259" key="2">
    <source>
        <dbReference type="PROSITE" id="PS51819"/>
    </source>
</evidence>
<dbReference type="InterPro" id="IPR004360">
    <property type="entry name" value="Glyas_Fos-R_dOase_dom"/>
</dbReference>
<feature type="chain" id="PRO_5006633183" evidence="1">
    <location>
        <begin position="19"/>
        <end position="180"/>
    </location>
</feature>
<dbReference type="InterPro" id="IPR037523">
    <property type="entry name" value="VOC_core"/>
</dbReference>
<dbReference type="GO" id="GO:0051213">
    <property type="term" value="F:dioxygenase activity"/>
    <property type="evidence" value="ECO:0007669"/>
    <property type="project" value="UniProtKB-KW"/>
</dbReference>
<protein>
    <submittedName>
        <fullName evidence="3">Catechol 2,3-dioxygenase</fullName>
    </submittedName>
</protein>
<dbReference type="PANTHER" id="PTHR33993:SF5">
    <property type="entry name" value="GLYOXALASE"/>
    <property type="match status" value="1"/>
</dbReference>
<dbReference type="InterPro" id="IPR052164">
    <property type="entry name" value="Anthracycline_SecMetBiosynth"/>
</dbReference>
<keyword evidence="3" id="KW-0223">Dioxygenase</keyword>
<dbReference type="PANTHER" id="PTHR33993">
    <property type="entry name" value="GLYOXALASE-RELATED"/>
    <property type="match status" value="1"/>
</dbReference>
<keyword evidence="3" id="KW-0560">Oxidoreductase</keyword>
<accession>A0A0S7BV47</accession>
<name>A0A0S7BV47_9BACT</name>
<evidence type="ECO:0000313" key="3">
    <source>
        <dbReference type="EMBL" id="GAP44461.1"/>
    </source>
</evidence>
<dbReference type="CDD" id="cd06587">
    <property type="entry name" value="VOC"/>
    <property type="match status" value="1"/>
</dbReference>
<dbReference type="PROSITE" id="PS51257">
    <property type="entry name" value="PROKAR_LIPOPROTEIN"/>
    <property type="match status" value="1"/>
</dbReference>
<dbReference type="RefSeq" id="WP_236695676.1">
    <property type="nucleotide sequence ID" value="NZ_DF968183.1"/>
</dbReference>
<keyword evidence="1" id="KW-0732">Signal</keyword>
<dbReference type="Pfam" id="PF00903">
    <property type="entry name" value="Glyoxalase"/>
    <property type="match status" value="1"/>
</dbReference>
<proteinExistence type="predicted"/>
<dbReference type="InterPro" id="IPR029068">
    <property type="entry name" value="Glyas_Bleomycin-R_OHBP_Dase"/>
</dbReference>
<keyword evidence="4" id="KW-1185">Reference proteome</keyword>
<dbReference type="PATRIC" id="fig|1678841.3.peg.2958"/>
<dbReference type="AlphaFoldDB" id="A0A0S7BV47"/>